<keyword evidence="1" id="KW-1133">Transmembrane helix</keyword>
<dbReference type="Proteomes" id="UP001288320">
    <property type="component" value="Unassembled WGS sequence"/>
</dbReference>
<evidence type="ECO:0000313" key="4">
    <source>
        <dbReference type="Proteomes" id="UP001284901"/>
    </source>
</evidence>
<keyword evidence="1" id="KW-0472">Membrane</keyword>
<dbReference type="GeneID" id="92813635"/>
<feature type="transmembrane region" description="Helical" evidence="1">
    <location>
        <begin position="6"/>
        <end position="23"/>
    </location>
</feature>
<evidence type="ECO:0000313" key="5">
    <source>
        <dbReference type="Proteomes" id="UP001288320"/>
    </source>
</evidence>
<evidence type="ECO:0000256" key="1">
    <source>
        <dbReference type="SAM" id="Phobius"/>
    </source>
</evidence>
<keyword evidence="4" id="KW-1185">Reference proteome</keyword>
<dbReference type="Pfam" id="PF10739">
    <property type="entry name" value="DUF2550"/>
    <property type="match status" value="1"/>
</dbReference>
<comment type="caution">
    <text evidence="2">The sequence shown here is derived from an EMBL/GenBank/DDBJ whole genome shotgun (WGS) entry which is preliminary data.</text>
</comment>
<dbReference type="RefSeq" id="WP_026429109.1">
    <property type="nucleotide sequence ID" value="NZ_CAUPFC010000004.1"/>
</dbReference>
<keyword evidence="1" id="KW-0812">Transmembrane</keyword>
<dbReference type="EMBL" id="JAWNFV010000003">
    <property type="protein sequence ID" value="MDY5140160.1"/>
    <property type="molecule type" value="Genomic_DNA"/>
</dbReference>
<gene>
    <name evidence="2" type="ORF">R6G74_02350</name>
    <name evidence="3" type="ORF">R6P33_04380</name>
</gene>
<reference evidence="2 4" key="1">
    <citation type="submission" date="2023-10" db="EMBL/GenBank/DDBJ databases">
        <title>Whole Genome based description of the genera Actinobaculum and Actinotignum reveals a complex phylogenetic relationship within the species included in the genus Actinotignum.</title>
        <authorList>
            <person name="Jensen C.S."/>
            <person name="Dargis R."/>
            <person name="Kemp M."/>
            <person name="Christensen J.J."/>
        </authorList>
    </citation>
    <scope>NUCLEOTIDE SEQUENCE</scope>
    <source>
        <strain evidence="3 4">SLA_B089</strain>
        <strain evidence="2">SLA_B245</strain>
    </source>
</reference>
<dbReference type="Proteomes" id="UP001284901">
    <property type="component" value="Unassembled WGS sequence"/>
</dbReference>
<evidence type="ECO:0000313" key="2">
    <source>
        <dbReference type="EMBL" id="MDY5140160.1"/>
    </source>
</evidence>
<protein>
    <submittedName>
        <fullName evidence="2">DUF2550 family protein</fullName>
    </submittedName>
</protein>
<sequence length="129" mass="14807">MSWQSVALIVVLVLLALLIYFLARVRYLFNQWGSSQAAVRRQHRWHTGVVFFRTDALEWFRVASLSWRPALRLDRRSLSINLVKVRDDIATARVGDAHTEIDMAMSCQAHTALVAWADSAPPRGDWVLF</sequence>
<dbReference type="InterPro" id="IPR019675">
    <property type="entry name" value="DUF2550"/>
</dbReference>
<dbReference type="AlphaFoldDB" id="A0AAW9HAM0"/>
<organism evidence="2 5">
    <name type="scientific">Actinotignum timonense</name>
    <dbReference type="NCBI Taxonomy" id="1870995"/>
    <lineage>
        <taxon>Bacteria</taxon>
        <taxon>Bacillati</taxon>
        <taxon>Actinomycetota</taxon>
        <taxon>Actinomycetes</taxon>
        <taxon>Actinomycetales</taxon>
        <taxon>Actinomycetaceae</taxon>
        <taxon>Actinotignum</taxon>
    </lineage>
</organism>
<dbReference type="EMBL" id="JAWNFY010000009">
    <property type="protein sequence ID" value="MDY5146259.1"/>
    <property type="molecule type" value="Genomic_DNA"/>
</dbReference>
<name>A0AAW9HAM0_9ACTO</name>
<evidence type="ECO:0000313" key="3">
    <source>
        <dbReference type="EMBL" id="MDY5146259.1"/>
    </source>
</evidence>
<proteinExistence type="predicted"/>
<accession>A0AAW9HAM0</accession>